<comment type="similarity">
    <text evidence="2">Belongs to the ABC transporter superfamily. ABCG family. PDR (TC 3.A.1.205) subfamily.</text>
</comment>
<feature type="transmembrane region" description="Helical" evidence="10">
    <location>
        <begin position="1246"/>
        <end position="1265"/>
    </location>
</feature>
<evidence type="ECO:0000256" key="6">
    <source>
        <dbReference type="ARBA" id="ARBA00022840"/>
    </source>
</evidence>
<dbReference type="EMBL" id="NPIC01000008">
    <property type="protein sequence ID" value="RDL33925.1"/>
    <property type="molecule type" value="Genomic_DNA"/>
</dbReference>
<dbReference type="FunFam" id="3.40.50.300:FF:000054">
    <property type="entry name" value="ABC multidrug transporter atrF"/>
    <property type="match status" value="1"/>
</dbReference>
<name>A0A370TGB4_9HELO</name>
<evidence type="ECO:0000259" key="11">
    <source>
        <dbReference type="PROSITE" id="PS50893"/>
    </source>
</evidence>
<evidence type="ECO:0000256" key="5">
    <source>
        <dbReference type="ARBA" id="ARBA00022741"/>
    </source>
</evidence>
<dbReference type="STRING" id="2656787.A0A370TGB4"/>
<dbReference type="Pfam" id="PF01061">
    <property type="entry name" value="ABC2_membrane"/>
    <property type="match status" value="2"/>
</dbReference>
<sequence>MAPSTMPPPHDDEYPNGREETPAEDVDNPGGTGQSTWSSSDVLLEGGEDGSRASISTGASSRERQFEHVAPEDRAELHRIASSIGGSVAFARSQSIPSATIEQRNMLVGMETGDPVLDPTSPRFDVYKWTKMIVRLIDEKHTVLRRAGIVWKNLKVCGSGSKINYQNTVGSVLLAPLRIGRVFGRSPEKSILNEFDGVLKSGEMLVVLGRPGSGCSTLLKSLMGELHGLDMKPQSEINYNGITQKQMRKHFKGEMVYNQEVDKHFPHLTVRQTLEFASRVRTPRERLVEGLSRETWAEHMAKVMMAVFGLSHTANTRVGNEFIRGVSGGERKRVSIAEMALARSPIAAWDNSTRGLDAATALEFTRSLRMTSNLLGQVHLVAIYQASQAIYDEFDRAVVLYEGRQIFFGPCGRAKQYFVDMGWECPPRQTTGDFLTSVTNPSERTARDGFAERVPRTAEEFERYWKESAEYRALKVETEEHEKAFPIGGKTLEEFYQSRKAMQAKHVRPESPYTVSIPMQVKYCTIRAYQRLWNDRTSTMTIVFGQIFMALIIGSIFYGTRNDTASFFQKGGVLFFAVLLNALIAIAEINNLYSQRPIVEKQASYAFYHPFTEALATIIADIPVKFAIATCFNIILYFLAGLRREPSQFFIYFLFNFIAILTMGQIYRSIAAATKTVSQALAIAGVITLAIVIYTGFVIPRPLMHPWFKWISWINPVAYAFEALFTNELHGRRFACSMLVPSGGGYVHADSNFICNIPGAVAGQTTVSGDDYLQSQFQYSYSHIWRNLGFMFAFMLFFLFLYLLATELNAAPPSTAEVLVFRRGHVPKRILAAEHSAKHDEETPSTEAGTLSTGLGEEQAEEVQALPPQRDIFTWKDVSYDIKIKGQPRRLLDNVTGWVKPGTLTALMGVSGAGKTTLLDVLAQRGSIGVVSGEMLVSGKPLDESFQRKTGYVQQQDLHLETTTVREALRFSAALRQPKSVSKKEKYEFVEGVIKMLAMQDFAEAVVGIPGEGLNVEQRKLLTIGVELAAKPALLLFLDEPTSGLDSQSSWAIVAFLRKLADSGQAVLATIHQPSAILFQEFDRLLLLATGGRTVYFGDIGKHSKNLLDFFESNGADKCGDDENPAEYMLTVVGAGPSGKSSKDWPAVWRDSGMKEKVLNELAQINQESVNQGSGGKSAEETSGAHKEFAMPFRNQLYEVTHRVFQQYWRTPGYIYNKLLLGVASALFNGFSFYHADSTQQGIQDVIFSIFMITTIFTSLVHQIMPRFILQRDLYEVRERPSKVYSWKAFLIANIIVEIPYQILLGVMVFGSYFYPVYTNDGIPSGQRQGLILLLLVQFFVFNSTFTHMLIAALPDSETAGHIATLMFSMTLTFNGVFQPPNALPGFWIFMYRVSPLTYFVAAVASTGLSGRPLTCSNNELAIMQPPAGMTCGQYLQPFGSATGGSIYNPGATSNCHYCAVSNADQYLASVSISYNTRWRDYGIGFAYIIFNVFMTVLLYYVIRVRKGSGRTIAERFGPILRVFKKDPERRGGKVEKQEHAEGSNIPPYF</sequence>
<dbReference type="SUPFAM" id="SSF52540">
    <property type="entry name" value="P-loop containing nucleoside triphosphate hydrolases"/>
    <property type="match status" value="2"/>
</dbReference>
<dbReference type="InterPro" id="IPR043926">
    <property type="entry name" value="ABCG_dom"/>
</dbReference>
<evidence type="ECO:0000256" key="8">
    <source>
        <dbReference type="ARBA" id="ARBA00023136"/>
    </source>
</evidence>
<keyword evidence="4 10" id="KW-0812">Transmembrane</keyword>
<feature type="transmembrane region" description="Helical" evidence="10">
    <location>
        <begin position="540"/>
        <end position="560"/>
    </location>
</feature>
<feature type="transmembrane region" description="Helical" evidence="10">
    <location>
        <begin position="1214"/>
        <end position="1234"/>
    </location>
</feature>
<dbReference type="GeneID" id="43601142"/>
<protein>
    <submittedName>
        <fullName evidence="12">Putative ABC1 transport protein</fullName>
    </submittedName>
</protein>
<dbReference type="GO" id="GO:0005524">
    <property type="term" value="F:ATP binding"/>
    <property type="evidence" value="ECO:0007669"/>
    <property type="project" value="UniProtKB-KW"/>
</dbReference>
<feature type="region of interest" description="Disordered" evidence="9">
    <location>
        <begin position="834"/>
        <end position="857"/>
    </location>
</feature>
<feature type="transmembrane region" description="Helical" evidence="10">
    <location>
        <begin position="572"/>
        <end position="594"/>
    </location>
</feature>
<proteinExistence type="inferred from homology"/>
<reference evidence="12 13" key="1">
    <citation type="journal article" date="2018" name="IMA Fungus">
        <title>IMA Genome-F 9: Draft genome sequence of Annulohypoxylon stygium, Aspergillus mulundensis, Berkeleyomyces basicola (syn. Thielaviopsis basicola), Ceratocystis smalleyi, two Cercospora beticola strains, Coleophoma cylindrospora, Fusarium fracticaudum, Phialophora cf. hyalina, and Morchella septimelata.</title>
        <authorList>
            <person name="Wingfield B.D."/>
            <person name="Bills G.F."/>
            <person name="Dong Y."/>
            <person name="Huang W."/>
            <person name="Nel W.J."/>
            <person name="Swalarsk-Parry B.S."/>
            <person name="Vaghefi N."/>
            <person name="Wilken P.M."/>
            <person name="An Z."/>
            <person name="de Beer Z.W."/>
            <person name="De Vos L."/>
            <person name="Chen L."/>
            <person name="Duong T.A."/>
            <person name="Gao Y."/>
            <person name="Hammerbacher A."/>
            <person name="Kikkert J.R."/>
            <person name="Li Y."/>
            <person name="Li H."/>
            <person name="Li K."/>
            <person name="Li Q."/>
            <person name="Liu X."/>
            <person name="Ma X."/>
            <person name="Naidoo K."/>
            <person name="Pethybridge S.J."/>
            <person name="Sun J."/>
            <person name="Steenkamp E.T."/>
            <person name="van der Nest M.A."/>
            <person name="van Wyk S."/>
            <person name="Wingfield M.J."/>
            <person name="Xiong C."/>
            <person name="Yue Q."/>
            <person name="Zhang X."/>
        </authorList>
    </citation>
    <scope>NUCLEOTIDE SEQUENCE [LARGE SCALE GENOMIC DNA]</scope>
    <source>
        <strain evidence="12 13">BP 5553</strain>
    </source>
</reference>
<feature type="transmembrane region" description="Helical" evidence="10">
    <location>
        <begin position="614"/>
        <end position="640"/>
    </location>
</feature>
<evidence type="ECO:0000256" key="2">
    <source>
        <dbReference type="ARBA" id="ARBA00006012"/>
    </source>
</evidence>
<dbReference type="Pfam" id="PF14510">
    <property type="entry name" value="ABC_trans_N"/>
    <property type="match status" value="1"/>
</dbReference>
<accession>A0A370TGB4</accession>
<dbReference type="OrthoDB" id="245989at2759"/>
<dbReference type="Proteomes" id="UP000254866">
    <property type="component" value="Unassembled WGS sequence"/>
</dbReference>
<feature type="compositionally biased region" description="Basic and acidic residues" evidence="9">
    <location>
        <begin position="1531"/>
        <end position="1542"/>
    </location>
</feature>
<dbReference type="Gene3D" id="3.40.50.300">
    <property type="entry name" value="P-loop containing nucleotide triphosphate hydrolases"/>
    <property type="match status" value="2"/>
</dbReference>
<keyword evidence="6" id="KW-0067">ATP-binding</keyword>
<dbReference type="PROSITE" id="PS00211">
    <property type="entry name" value="ABC_TRANSPORTER_1"/>
    <property type="match status" value="1"/>
</dbReference>
<evidence type="ECO:0000256" key="4">
    <source>
        <dbReference type="ARBA" id="ARBA00022692"/>
    </source>
</evidence>
<dbReference type="InterPro" id="IPR029481">
    <property type="entry name" value="ABC_trans_N"/>
</dbReference>
<evidence type="ECO:0000313" key="13">
    <source>
        <dbReference type="Proteomes" id="UP000254866"/>
    </source>
</evidence>
<keyword evidence="8 10" id="KW-0472">Membrane</keyword>
<evidence type="ECO:0000256" key="1">
    <source>
        <dbReference type="ARBA" id="ARBA00004141"/>
    </source>
</evidence>
<feature type="transmembrane region" description="Helical" evidence="10">
    <location>
        <begin position="1390"/>
        <end position="1409"/>
    </location>
</feature>
<feature type="region of interest" description="Disordered" evidence="9">
    <location>
        <begin position="1"/>
        <end position="73"/>
    </location>
</feature>
<dbReference type="Pfam" id="PF06422">
    <property type="entry name" value="PDR_CDR"/>
    <property type="match status" value="2"/>
</dbReference>
<dbReference type="InterPro" id="IPR003439">
    <property type="entry name" value="ABC_transporter-like_ATP-bd"/>
</dbReference>
<dbReference type="InterPro" id="IPR013525">
    <property type="entry name" value="ABC2_TM"/>
</dbReference>
<dbReference type="InterPro" id="IPR017871">
    <property type="entry name" value="ABC_transporter-like_CS"/>
</dbReference>
<organism evidence="12 13">
    <name type="scientific">Venustampulla echinocandica</name>
    <dbReference type="NCBI Taxonomy" id="2656787"/>
    <lineage>
        <taxon>Eukaryota</taxon>
        <taxon>Fungi</taxon>
        <taxon>Dikarya</taxon>
        <taxon>Ascomycota</taxon>
        <taxon>Pezizomycotina</taxon>
        <taxon>Leotiomycetes</taxon>
        <taxon>Helotiales</taxon>
        <taxon>Pleuroascaceae</taxon>
        <taxon>Venustampulla</taxon>
    </lineage>
</organism>
<feature type="transmembrane region" description="Helical" evidence="10">
    <location>
        <begin position="1360"/>
        <end position="1378"/>
    </location>
</feature>
<feature type="region of interest" description="Disordered" evidence="9">
    <location>
        <begin position="1531"/>
        <end position="1550"/>
    </location>
</feature>
<dbReference type="CDD" id="cd03233">
    <property type="entry name" value="ABCG_PDR_domain1"/>
    <property type="match status" value="1"/>
</dbReference>
<comment type="subcellular location">
    <subcellularLocation>
        <location evidence="1">Membrane</location>
        <topology evidence="1">Multi-pass membrane protein</topology>
    </subcellularLocation>
</comment>
<dbReference type="CDD" id="cd03232">
    <property type="entry name" value="ABCG_PDR_domain2"/>
    <property type="match status" value="1"/>
</dbReference>
<feature type="transmembrane region" description="Helical" evidence="10">
    <location>
        <begin position="1285"/>
        <end position="1310"/>
    </location>
</feature>
<dbReference type="PROSITE" id="PS50893">
    <property type="entry name" value="ABC_TRANSPORTER_2"/>
    <property type="match status" value="2"/>
</dbReference>
<evidence type="ECO:0000256" key="9">
    <source>
        <dbReference type="SAM" id="MobiDB-lite"/>
    </source>
</evidence>
<dbReference type="InterPro" id="IPR010929">
    <property type="entry name" value="PDR_CDR_ABC"/>
</dbReference>
<dbReference type="InterPro" id="IPR034003">
    <property type="entry name" value="ABCG_PDR_2"/>
</dbReference>
<dbReference type="Pfam" id="PF00005">
    <property type="entry name" value="ABC_tran"/>
    <property type="match status" value="2"/>
</dbReference>
<dbReference type="InterPro" id="IPR034001">
    <property type="entry name" value="ABCG_PDR_1"/>
</dbReference>
<keyword evidence="7 10" id="KW-1133">Transmembrane helix</keyword>
<evidence type="ECO:0000256" key="3">
    <source>
        <dbReference type="ARBA" id="ARBA00022448"/>
    </source>
</evidence>
<feature type="transmembrane region" description="Helical" evidence="10">
    <location>
        <begin position="649"/>
        <end position="667"/>
    </location>
</feature>
<evidence type="ECO:0000256" key="7">
    <source>
        <dbReference type="ARBA" id="ARBA00022989"/>
    </source>
</evidence>
<feature type="transmembrane region" description="Helical" evidence="10">
    <location>
        <begin position="1331"/>
        <end position="1354"/>
    </location>
</feature>
<dbReference type="PANTHER" id="PTHR19241">
    <property type="entry name" value="ATP-BINDING CASSETTE TRANSPORTER"/>
    <property type="match status" value="1"/>
</dbReference>
<dbReference type="GO" id="GO:0140359">
    <property type="term" value="F:ABC-type transporter activity"/>
    <property type="evidence" value="ECO:0007669"/>
    <property type="project" value="InterPro"/>
</dbReference>
<dbReference type="GO" id="GO:0016887">
    <property type="term" value="F:ATP hydrolysis activity"/>
    <property type="evidence" value="ECO:0007669"/>
    <property type="project" value="InterPro"/>
</dbReference>
<dbReference type="Pfam" id="PF19055">
    <property type="entry name" value="ABC2_membrane_7"/>
    <property type="match status" value="1"/>
</dbReference>
<feature type="transmembrane region" description="Helical" evidence="10">
    <location>
        <begin position="784"/>
        <end position="805"/>
    </location>
</feature>
<feature type="domain" description="ABC transporter" evidence="11">
    <location>
        <begin position="873"/>
        <end position="1116"/>
    </location>
</feature>
<feature type="compositionally biased region" description="Basic and acidic residues" evidence="9">
    <location>
        <begin position="9"/>
        <end position="21"/>
    </location>
</feature>
<feature type="domain" description="ABC transporter" evidence="11">
    <location>
        <begin position="177"/>
        <end position="427"/>
    </location>
</feature>
<dbReference type="SMART" id="SM00382">
    <property type="entry name" value="AAA"/>
    <property type="match status" value="2"/>
</dbReference>
<dbReference type="RefSeq" id="XP_031867207.1">
    <property type="nucleotide sequence ID" value="XM_032016916.1"/>
</dbReference>
<evidence type="ECO:0000256" key="10">
    <source>
        <dbReference type="SAM" id="Phobius"/>
    </source>
</evidence>
<dbReference type="InterPro" id="IPR003593">
    <property type="entry name" value="AAA+_ATPase"/>
</dbReference>
<dbReference type="InterPro" id="IPR027417">
    <property type="entry name" value="P-loop_NTPase"/>
</dbReference>
<keyword evidence="3" id="KW-0813">Transport</keyword>
<feature type="transmembrane region" description="Helical" evidence="10">
    <location>
        <begin position="1482"/>
        <end position="1503"/>
    </location>
</feature>
<feature type="transmembrane region" description="Helical" evidence="10">
    <location>
        <begin position="679"/>
        <end position="699"/>
    </location>
</feature>
<gene>
    <name evidence="12" type="ORF">BP5553_08293</name>
</gene>
<evidence type="ECO:0000313" key="12">
    <source>
        <dbReference type="EMBL" id="RDL33925.1"/>
    </source>
</evidence>
<feature type="compositionally biased region" description="Basic and acidic residues" evidence="9">
    <location>
        <begin position="61"/>
        <end position="73"/>
    </location>
</feature>
<comment type="caution">
    <text evidence="12">The sequence shown here is derived from an EMBL/GenBank/DDBJ whole genome shotgun (WGS) entry which is preliminary data.</text>
</comment>
<keyword evidence="13" id="KW-1185">Reference proteome</keyword>
<keyword evidence="5" id="KW-0547">Nucleotide-binding</keyword>
<dbReference type="GO" id="GO:0016020">
    <property type="term" value="C:membrane"/>
    <property type="evidence" value="ECO:0007669"/>
    <property type="project" value="UniProtKB-SubCell"/>
</dbReference>